<dbReference type="PROSITE" id="PS50943">
    <property type="entry name" value="HTH_CROC1"/>
    <property type="match status" value="1"/>
</dbReference>
<dbReference type="CDD" id="cd00093">
    <property type="entry name" value="HTH_XRE"/>
    <property type="match status" value="1"/>
</dbReference>
<evidence type="ECO:0000313" key="3">
    <source>
        <dbReference type="EMBL" id="WTT22250.1"/>
    </source>
</evidence>
<protein>
    <submittedName>
        <fullName evidence="3">Helix-turn-helix transcriptional regulator</fullName>
    </submittedName>
</protein>
<dbReference type="GO" id="GO:0003677">
    <property type="term" value="F:DNA binding"/>
    <property type="evidence" value="ECO:0007669"/>
    <property type="project" value="InterPro"/>
</dbReference>
<dbReference type="Gene3D" id="1.25.40.10">
    <property type="entry name" value="Tetratricopeptide repeat domain"/>
    <property type="match status" value="1"/>
</dbReference>
<sequence length="610" mass="66356">MGRTDDVVNGVADESARFGGELRRRRLAAGLSLADLAGLVHCSRGYLSRIENGHRRVTRELAEGCDDALDAKGELLDLAPESRGDTPGVPPARTPGLRRATPTHNAGAVPAQPSRYGAEFDRLLHRGDTSYLAGRMEEADAYYRQAYRQGTDNPEAQAVAVVRRARRWSDPGRVDHELLHLIRETLATLKSRDGAEAAGLRLRLGAHLAKKLSMSVSEDTAWPGAGPERGADLARRTLEGLATGGQDEETRCEVLTECRWGLYDFVPPIESLTTSLRLRDCALRARSPYFLGESLVALAIDQLRVGRVHGATGTVAEHRRHAARTRSTLARWQQCTLDTLLDLWCGRFDSATDWIFGESREIVASLEADLAVPADTLLQTRLGQVYWLLREQGRMAELFSSGLADGVERHGYFPVWRAGFALARCEVGDHDEAADRLLAFLRETADCTSLPPHGWSVPALVLLAEVCAGLDAHGGYKTELAHAVPVLREALARRPAGIALAGWPVVLVGPTERAMGLLALAEGDTTTALGHFRQAERLVVGSSPPQTARLRANEARALLREKAGTRRSEGVALLRSALTGAEANGMRLLATECRDLLAAEEPSPTRRPRP</sequence>
<dbReference type="Pfam" id="PF13560">
    <property type="entry name" value="HTH_31"/>
    <property type="match status" value="1"/>
</dbReference>
<evidence type="ECO:0000259" key="2">
    <source>
        <dbReference type="PROSITE" id="PS50943"/>
    </source>
</evidence>
<feature type="domain" description="HTH cro/C1-type" evidence="2">
    <location>
        <begin position="22"/>
        <end position="76"/>
    </location>
</feature>
<dbReference type="SMART" id="SM00530">
    <property type="entry name" value="HTH_XRE"/>
    <property type="match status" value="1"/>
</dbReference>
<dbReference type="EMBL" id="CP108222">
    <property type="protein sequence ID" value="WTT22250.1"/>
    <property type="molecule type" value="Genomic_DNA"/>
</dbReference>
<name>A0AAU2ACJ0_9ACTN</name>
<dbReference type="InterPro" id="IPR011990">
    <property type="entry name" value="TPR-like_helical_dom_sf"/>
</dbReference>
<dbReference type="AlphaFoldDB" id="A0AAU2ACJ0"/>
<organism evidence="3">
    <name type="scientific">Streptomyces sp. NBC_00093</name>
    <dbReference type="NCBI Taxonomy" id="2975649"/>
    <lineage>
        <taxon>Bacteria</taxon>
        <taxon>Bacillati</taxon>
        <taxon>Actinomycetota</taxon>
        <taxon>Actinomycetes</taxon>
        <taxon>Kitasatosporales</taxon>
        <taxon>Streptomycetaceae</taxon>
        <taxon>Streptomyces</taxon>
    </lineage>
</organism>
<accession>A0AAU2ACJ0</accession>
<proteinExistence type="predicted"/>
<dbReference type="Gene3D" id="1.10.260.40">
    <property type="entry name" value="lambda repressor-like DNA-binding domains"/>
    <property type="match status" value="1"/>
</dbReference>
<dbReference type="SUPFAM" id="SSF47413">
    <property type="entry name" value="lambda repressor-like DNA-binding domains"/>
    <property type="match status" value="1"/>
</dbReference>
<dbReference type="InterPro" id="IPR001387">
    <property type="entry name" value="Cro/C1-type_HTH"/>
</dbReference>
<dbReference type="InterPro" id="IPR010982">
    <property type="entry name" value="Lambda_DNA-bd_dom_sf"/>
</dbReference>
<reference evidence="3" key="1">
    <citation type="submission" date="2022-10" db="EMBL/GenBank/DDBJ databases">
        <title>The complete genomes of actinobacterial strains from the NBC collection.</title>
        <authorList>
            <person name="Joergensen T.S."/>
            <person name="Alvarez Arevalo M."/>
            <person name="Sterndorff E.B."/>
            <person name="Faurdal D."/>
            <person name="Vuksanovic O."/>
            <person name="Mourched A.-S."/>
            <person name="Charusanti P."/>
            <person name="Shaw S."/>
            <person name="Blin K."/>
            <person name="Weber T."/>
        </authorList>
    </citation>
    <scope>NUCLEOTIDE SEQUENCE</scope>
    <source>
        <strain evidence="3">NBC_00093</strain>
    </source>
</reference>
<gene>
    <name evidence="3" type="ORF">OHA22_45270</name>
</gene>
<evidence type="ECO:0000256" key="1">
    <source>
        <dbReference type="SAM" id="MobiDB-lite"/>
    </source>
</evidence>
<feature type="region of interest" description="Disordered" evidence="1">
    <location>
        <begin position="79"/>
        <end position="112"/>
    </location>
</feature>